<feature type="transmembrane region" description="Helical" evidence="7">
    <location>
        <begin position="25"/>
        <end position="43"/>
    </location>
</feature>
<dbReference type="InterPro" id="IPR027469">
    <property type="entry name" value="Cation_efflux_TMD_sf"/>
</dbReference>
<dbReference type="InterPro" id="IPR058533">
    <property type="entry name" value="Cation_efflux_TM"/>
</dbReference>
<evidence type="ECO:0000256" key="3">
    <source>
        <dbReference type="ARBA" id="ARBA00022448"/>
    </source>
</evidence>
<sequence>MTAWLIRLFVKDADQVKDPAVRRRYGILGGAVGIACNLLLFLMKFFTGMITGSVAISADAFNNLSDAGSSVVTVAGFQLSGKKPDKKHPFGYGRIEYVAGLCISMVIVLVGFEFLRTSIDKVAHPETAAFSWVSVLVLGASILVKLWMGLFNGKIGKAIGSATVGAAAMDSLSDVAATSVVLVSVFLSQITDFPVDGVAGIVVALFILWAGITTARDTLSPLLGQPPDPKLVKDIEESLLSYEGIGGVHDLIVHSYGPGRIIASVHAEVPADANILKMHETIDLAEKEISAKLGIMLIVHFDPILTDDARVNHLHQTALDIVHQIDPALSLHDFRVVDGENRINLIFDVVVPYDYPVSDEKLEERMDAALKAVDPRFFAVVSFDRSFLGE</sequence>
<name>A0ABV1DZ13_9FIRM</name>
<keyword evidence="4 7" id="KW-0812">Transmembrane</keyword>
<dbReference type="InterPro" id="IPR027470">
    <property type="entry name" value="Cation_efflux_CTD"/>
</dbReference>
<dbReference type="PANTHER" id="PTHR43840:SF15">
    <property type="entry name" value="MITOCHONDRIAL METAL TRANSPORTER 1-RELATED"/>
    <property type="match status" value="1"/>
</dbReference>
<gene>
    <name evidence="10" type="ORF">WMO26_03425</name>
</gene>
<reference evidence="10 11" key="1">
    <citation type="submission" date="2024-03" db="EMBL/GenBank/DDBJ databases">
        <title>Human intestinal bacterial collection.</title>
        <authorList>
            <person name="Pauvert C."/>
            <person name="Hitch T.C.A."/>
            <person name="Clavel T."/>
        </authorList>
    </citation>
    <scope>NUCLEOTIDE SEQUENCE [LARGE SCALE GENOMIC DNA]</scope>
    <source>
        <strain evidence="10 11">CLA-JM-H44</strain>
    </source>
</reference>
<dbReference type="Proteomes" id="UP001489509">
    <property type="component" value="Unassembled WGS sequence"/>
</dbReference>
<dbReference type="Pfam" id="PF01545">
    <property type="entry name" value="Cation_efflux"/>
    <property type="match status" value="1"/>
</dbReference>
<evidence type="ECO:0000256" key="6">
    <source>
        <dbReference type="ARBA" id="ARBA00023136"/>
    </source>
</evidence>
<dbReference type="Gene3D" id="3.30.70.1350">
    <property type="entry name" value="Cation efflux protein, cytoplasmic domain"/>
    <property type="match status" value="1"/>
</dbReference>
<dbReference type="InterPro" id="IPR050291">
    <property type="entry name" value="CDF_Transporter"/>
</dbReference>
<dbReference type="Pfam" id="PF16916">
    <property type="entry name" value="ZT_dimer"/>
    <property type="match status" value="1"/>
</dbReference>
<dbReference type="EMBL" id="JBBMFD010000003">
    <property type="protein sequence ID" value="MEQ2439874.1"/>
    <property type="molecule type" value="Genomic_DNA"/>
</dbReference>
<evidence type="ECO:0000259" key="9">
    <source>
        <dbReference type="Pfam" id="PF16916"/>
    </source>
</evidence>
<comment type="subcellular location">
    <subcellularLocation>
        <location evidence="1">Membrane</location>
        <topology evidence="1">Multi-pass membrane protein</topology>
    </subcellularLocation>
</comment>
<protein>
    <submittedName>
        <fullName evidence="10">Cation diffusion facilitator family transporter</fullName>
    </submittedName>
</protein>
<comment type="similarity">
    <text evidence="2">Belongs to the cation diffusion facilitator (CDF) transporter (TC 2.A.4) family.</text>
</comment>
<feature type="domain" description="Cation efflux protein cytoplasmic" evidence="9">
    <location>
        <begin position="227"/>
        <end position="303"/>
    </location>
</feature>
<feature type="domain" description="Cation efflux protein transmembrane" evidence="8">
    <location>
        <begin position="32"/>
        <end position="223"/>
    </location>
</feature>
<evidence type="ECO:0000313" key="10">
    <source>
        <dbReference type="EMBL" id="MEQ2439874.1"/>
    </source>
</evidence>
<accession>A0ABV1DZ13</accession>
<keyword evidence="3" id="KW-0813">Transport</keyword>
<feature type="transmembrane region" description="Helical" evidence="7">
    <location>
        <begin position="193"/>
        <end position="212"/>
    </location>
</feature>
<dbReference type="InterPro" id="IPR036837">
    <property type="entry name" value="Cation_efflux_CTD_sf"/>
</dbReference>
<proteinExistence type="inferred from homology"/>
<dbReference type="InterPro" id="IPR002524">
    <property type="entry name" value="Cation_efflux"/>
</dbReference>
<comment type="caution">
    <text evidence="10">The sequence shown here is derived from an EMBL/GenBank/DDBJ whole genome shotgun (WGS) entry which is preliminary data.</text>
</comment>
<evidence type="ECO:0000259" key="8">
    <source>
        <dbReference type="Pfam" id="PF01545"/>
    </source>
</evidence>
<evidence type="ECO:0000256" key="5">
    <source>
        <dbReference type="ARBA" id="ARBA00022989"/>
    </source>
</evidence>
<dbReference type="SUPFAM" id="SSF160240">
    <property type="entry name" value="Cation efflux protein cytoplasmic domain-like"/>
    <property type="match status" value="1"/>
</dbReference>
<keyword evidence="11" id="KW-1185">Reference proteome</keyword>
<feature type="transmembrane region" description="Helical" evidence="7">
    <location>
        <begin position="95"/>
        <end position="115"/>
    </location>
</feature>
<dbReference type="PANTHER" id="PTHR43840">
    <property type="entry name" value="MITOCHONDRIAL METAL TRANSPORTER 1-RELATED"/>
    <property type="match status" value="1"/>
</dbReference>
<keyword evidence="5 7" id="KW-1133">Transmembrane helix</keyword>
<dbReference type="SUPFAM" id="SSF161111">
    <property type="entry name" value="Cation efflux protein transmembrane domain-like"/>
    <property type="match status" value="1"/>
</dbReference>
<dbReference type="NCBIfam" id="TIGR01297">
    <property type="entry name" value="CDF"/>
    <property type="match status" value="1"/>
</dbReference>
<feature type="transmembrane region" description="Helical" evidence="7">
    <location>
        <begin position="127"/>
        <end position="147"/>
    </location>
</feature>
<organism evidence="10 11">
    <name type="scientific">Solibaculum intestinale</name>
    <dbReference type="NCBI Taxonomy" id="3133165"/>
    <lineage>
        <taxon>Bacteria</taxon>
        <taxon>Bacillati</taxon>
        <taxon>Bacillota</taxon>
        <taxon>Clostridia</taxon>
        <taxon>Eubacteriales</taxon>
        <taxon>Oscillospiraceae</taxon>
        <taxon>Solibaculum</taxon>
    </lineage>
</organism>
<keyword evidence="6 7" id="KW-0472">Membrane</keyword>
<dbReference type="RefSeq" id="WP_349218140.1">
    <property type="nucleotide sequence ID" value="NZ_JBBMFD010000003.1"/>
</dbReference>
<evidence type="ECO:0000256" key="4">
    <source>
        <dbReference type="ARBA" id="ARBA00022692"/>
    </source>
</evidence>
<evidence type="ECO:0000256" key="2">
    <source>
        <dbReference type="ARBA" id="ARBA00008114"/>
    </source>
</evidence>
<dbReference type="Gene3D" id="1.20.1510.10">
    <property type="entry name" value="Cation efflux protein transmembrane domain"/>
    <property type="match status" value="1"/>
</dbReference>
<feature type="transmembrane region" description="Helical" evidence="7">
    <location>
        <begin position="159"/>
        <end position="187"/>
    </location>
</feature>
<evidence type="ECO:0000256" key="7">
    <source>
        <dbReference type="SAM" id="Phobius"/>
    </source>
</evidence>
<evidence type="ECO:0000256" key="1">
    <source>
        <dbReference type="ARBA" id="ARBA00004141"/>
    </source>
</evidence>
<evidence type="ECO:0000313" key="11">
    <source>
        <dbReference type="Proteomes" id="UP001489509"/>
    </source>
</evidence>